<sequence>MVFRRPFTFYTLMNKAGRLSLQRMWQSAKIAFARPLLYHSLI</sequence>
<protein>
    <submittedName>
        <fullName evidence="1">Uncharacterized protein</fullName>
    </submittedName>
</protein>
<organism evidence="1 2">
    <name type="scientific">Neisseria mucosa (strain ATCC 25996 / DSM 4631 / NCTC 10774 / M26)</name>
    <dbReference type="NCBI Taxonomy" id="546266"/>
    <lineage>
        <taxon>Bacteria</taxon>
        <taxon>Pseudomonadati</taxon>
        <taxon>Pseudomonadota</taxon>
        <taxon>Betaproteobacteria</taxon>
        <taxon>Neisseriales</taxon>
        <taxon>Neisseriaceae</taxon>
        <taxon>Neisseria</taxon>
    </lineage>
</organism>
<gene>
    <name evidence="1" type="ORF">NEIMUCOT_04107</name>
</gene>
<dbReference type="EMBL" id="ACDX02000002">
    <property type="protein sequence ID" value="EFC89689.1"/>
    <property type="molecule type" value="Genomic_DNA"/>
</dbReference>
<dbReference type="Proteomes" id="UP000003344">
    <property type="component" value="Unassembled WGS sequence"/>
</dbReference>
<evidence type="ECO:0000313" key="1">
    <source>
        <dbReference type="EMBL" id="EFC89689.1"/>
    </source>
</evidence>
<dbReference type="AlphaFoldDB" id="D2ZU19"/>
<reference evidence="1 2" key="1">
    <citation type="submission" date="2009-10" db="EMBL/GenBank/DDBJ databases">
        <authorList>
            <person name="Weinstock G."/>
            <person name="Sodergren E."/>
            <person name="Clifton S."/>
            <person name="Fulton L."/>
            <person name="Fulton B."/>
            <person name="Courtney L."/>
            <person name="Fronick C."/>
            <person name="Harrison M."/>
            <person name="Strong C."/>
            <person name="Farmer C."/>
            <person name="Delahaunty K."/>
            <person name="Markovic C."/>
            <person name="Hall O."/>
            <person name="Minx P."/>
            <person name="Tomlinson C."/>
            <person name="Mitreva M."/>
            <person name="Nelson J."/>
            <person name="Hou S."/>
            <person name="Wollam A."/>
            <person name="Pepin K.H."/>
            <person name="Johnson M."/>
            <person name="Bhonagiri V."/>
            <person name="Nash W.E."/>
            <person name="Warren W."/>
            <person name="Chinwalla A."/>
            <person name="Mardis E.R."/>
            <person name="Wilson R.K."/>
        </authorList>
    </citation>
    <scope>NUCLEOTIDE SEQUENCE [LARGE SCALE GENOMIC DNA]</scope>
    <source>
        <strain evidence="2">ATCC 25996 / DSM 4631 / NCTC 10774 / M26</strain>
    </source>
</reference>
<name>D2ZU19_NEIM2</name>
<accession>D2ZU19</accession>
<dbReference type="STRING" id="546266.NEIMUCOT_04107"/>
<comment type="caution">
    <text evidence="1">The sequence shown here is derived from an EMBL/GenBank/DDBJ whole genome shotgun (WGS) entry which is preliminary data.</text>
</comment>
<evidence type="ECO:0000313" key="2">
    <source>
        <dbReference type="Proteomes" id="UP000003344"/>
    </source>
</evidence>
<proteinExistence type="predicted"/>